<keyword evidence="1" id="KW-1133">Transmembrane helix</keyword>
<comment type="caution">
    <text evidence="2">The sequence shown here is derived from an EMBL/GenBank/DDBJ whole genome shotgun (WGS) entry which is preliminary data.</text>
</comment>
<dbReference type="RefSeq" id="WP_189513396.1">
    <property type="nucleotide sequence ID" value="NZ_BMXG01000007.1"/>
</dbReference>
<accession>A0A8J3DF65</accession>
<dbReference type="AlphaFoldDB" id="A0A8J3DF65"/>
<dbReference type="EMBL" id="BMXG01000007">
    <property type="protein sequence ID" value="GHB99190.1"/>
    <property type="molecule type" value="Genomic_DNA"/>
</dbReference>
<reference evidence="2" key="2">
    <citation type="submission" date="2020-09" db="EMBL/GenBank/DDBJ databases">
        <authorList>
            <person name="Sun Q."/>
            <person name="Kim S."/>
        </authorList>
    </citation>
    <scope>NUCLEOTIDE SEQUENCE</scope>
    <source>
        <strain evidence="2">KCTC 12870</strain>
    </source>
</reference>
<feature type="transmembrane region" description="Helical" evidence="1">
    <location>
        <begin position="31"/>
        <end position="48"/>
    </location>
</feature>
<proteinExistence type="predicted"/>
<protein>
    <submittedName>
        <fullName evidence="2">Uncharacterized protein</fullName>
    </submittedName>
</protein>
<dbReference type="InterPro" id="IPR016159">
    <property type="entry name" value="Cullin_repeat-like_dom_sf"/>
</dbReference>
<reference evidence="2" key="1">
    <citation type="journal article" date="2014" name="Int. J. Syst. Evol. Microbiol.">
        <title>Complete genome sequence of Corynebacterium casei LMG S-19264T (=DSM 44701T), isolated from a smear-ripened cheese.</title>
        <authorList>
            <consortium name="US DOE Joint Genome Institute (JGI-PGF)"/>
            <person name="Walter F."/>
            <person name="Albersmeier A."/>
            <person name="Kalinowski J."/>
            <person name="Ruckert C."/>
        </authorList>
    </citation>
    <scope>NUCLEOTIDE SEQUENCE</scope>
    <source>
        <strain evidence="2">KCTC 12870</strain>
    </source>
</reference>
<name>A0A8J3DF65_9BACT</name>
<sequence length="234" mass="26417">MSDGTNEGDLVDRLIEELQAAQRDRRNARNIMTALIAIVVVVFIFLGLQEINKFQEEELGEFATALSEEAGQLAPVIAKDLGEAFDRLVPVYEEAFVEVFKENEEEYYAILSDEYISLQQHAQGAWPKIEEAMAQLVVEQEETASAELMKFIPRDKLANLSVYYNEALQKYLSHYMEGKFAVNMEVSQDIINKLNQIAEEEDDLTPGDVKYTLGLLLELVGLEIQTAAQIESES</sequence>
<keyword evidence="1" id="KW-0472">Membrane</keyword>
<dbReference type="Proteomes" id="UP000642829">
    <property type="component" value="Unassembled WGS sequence"/>
</dbReference>
<evidence type="ECO:0000313" key="3">
    <source>
        <dbReference type="Proteomes" id="UP000642829"/>
    </source>
</evidence>
<evidence type="ECO:0000256" key="1">
    <source>
        <dbReference type="SAM" id="Phobius"/>
    </source>
</evidence>
<evidence type="ECO:0000313" key="2">
    <source>
        <dbReference type="EMBL" id="GHB99190.1"/>
    </source>
</evidence>
<keyword evidence="1" id="KW-0812">Transmembrane</keyword>
<dbReference type="SUPFAM" id="SSF74788">
    <property type="entry name" value="Cullin repeat-like"/>
    <property type="match status" value="1"/>
</dbReference>
<organism evidence="2 3">
    <name type="scientific">Cerasicoccus arenae</name>
    <dbReference type="NCBI Taxonomy" id="424488"/>
    <lineage>
        <taxon>Bacteria</taxon>
        <taxon>Pseudomonadati</taxon>
        <taxon>Verrucomicrobiota</taxon>
        <taxon>Opitutia</taxon>
        <taxon>Puniceicoccales</taxon>
        <taxon>Cerasicoccaceae</taxon>
        <taxon>Cerasicoccus</taxon>
    </lineage>
</organism>
<gene>
    <name evidence="2" type="ORF">GCM10007047_14170</name>
</gene>
<keyword evidence="3" id="KW-1185">Reference proteome</keyword>